<dbReference type="AlphaFoldDB" id="I2MZ99"/>
<dbReference type="RefSeq" id="WP_006348933.1">
    <property type="nucleotide sequence ID" value="NZ_CP029159.1"/>
</dbReference>
<keyword evidence="4" id="KW-1185">Reference proteome</keyword>
<reference evidence="3 4" key="1">
    <citation type="journal article" date="2012" name="J. Bacteriol.">
        <title>Draft genome of Streptomyces tsukubaensis NRRL 18488, the producer of the clinically important immunosuppressant tacrolimus (FK506).</title>
        <authorList>
            <person name="Barreiro C."/>
            <person name="Prieto C."/>
            <person name="Sola-Landa A."/>
            <person name="Solera E."/>
            <person name="Martinez-Castro M."/>
            <person name="Perez-Redondo R."/>
            <person name="Garcia-Estrada C."/>
            <person name="Aparicio J.F."/>
            <person name="Fernandez-Martinez L.T."/>
            <person name="Santos-Aberturas J."/>
            <person name="Salehi-Najafabadi Z."/>
            <person name="Rodriguez-Garcia A."/>
            <person name="Tauch A."/>
            <person name="Martin J.F."/>
        </authorList>
    </citation>
    <scope>NUCLEOTIDE SEQUENCE [LARGE SCALE GENOMIC DNA]</scope>
    <source>
        <strain evidence="4">DSM 42081 / NBRC 108919 / NRRL 18488 / 9993</strain>
    </source>
</reference>
<proteinExistence type="inferred from homology"/>
<dbReference type="PANTHER" id="PTHR43841:SF3">
    <property type="entry name" value="(3R)-HYDROXYACYL-ACP DEHYDRATASE SUBUNIT HADB"/>
    <property type="match status" value="1"/>
</dbReference>
<dbReference type="CDD" id="cd03453">
    <property type="entry name" value="SAV4209_like"/>
    <property type="match status" value="1"/>
</dbReference>
<name>I2MZ99_STRT9</name>
<dbReference type="SUPFAM" id="SSF54637">
    <property type="entry name" value="Thioesterase/thiol ester dehydrase-isomerase"/>
    <property type="match status" value="1"/>
</dbReference>
<dbReference type="Pfam" id="PF01575">
    <property type="entry name" value="MaoC_dehydratas"/>
    <property type="match status" value="1"/>
</dbReference>
<feature type="domain" description="MaoC-like" evidence="2">
    <location>
        <begin position="27"/>
        <end position="119"/>
    </location>
</feature>
<dbReference type="InterPro" id="IPR002539">
    <property type="entry name" value="MaoC-like_dom"/>
</dbReference>
<dbReference type="EMBL" id="CP029159">
    <property type="protein sequence ID" value="QKM69534.1"/>
    <property type="molecule type" value="Genomic_DNA"/>
</dbReference>
<evidence type="ECO:0000313" key="4">
    <source>
        <dbReference type="Proteomes" id="UP000005940"/>
    </source>
</evidence>
<sequence length="158" mass="16555">MTTDTAGARASAVDPAGDGDGTELPTLTVTLTRSDLVRYAGAAEDFNPVHWNPRVAREAGLPDVIAHGMLTMAIAARAVTDWTGDPGAVVEYRTRFSRPVPVPDDAGGALVEVGGRVARWLGDGLVRIDLTVTCGGTKVLSEARAVVRLRAEPPPVQD</sequence>
<comment type="similarity">
    <text evidence="1">Belongs to the enoyl-CoA hydratase/isomerase family.</text>
</comment>
<evidence type="ECO:0000256" key="1">
    <source>
        <dbReference type="ARBA" id="ARBA00005254"/>
    </source>
</evidence>
<evidence type="ECO:0000313" key="3">
    <source>
        <dbReference type="EMBL" id="QKM69534.1"/>
    </source>
</evidence>
<dbReference type="Proteomes" id="UP000005940">
    <property type="component" value="Chromosome"/>
</dbReference>
<accession>I2MZ99</accession>
<protein>
    <submittedName>
        <fullName evidence="3">Dehydratase</fullName>
    </submittedName>
</protein>
<dbReference type="Gene3D" id="3.10.129.10">
    <property type="entry name" value="Hotdog Thioesterase"/>
    <property type="match status" value="1"/>
</dbReference>
<evidence type="ECO:0000259" key="2">
    <source>
        <dbReference type="Pfam" id="PF01575"/>
    </source>
</evidence>
<dbReference type="InterPro" id="IPR029069">
    <property type="entry name" value="HotDog_dom_sf"/>
</dbReference>
<organism evidence="3 4">
    <name type="scientific">Streptomyces tsukubensis (strain DSM 42081 / NBRC 108919 / NRRL 18488 / 9993)</name>
    <dbReference type="NCBI Taxonomy" id="1114943"/>
    <lineage>
        <taxon>Bacteria</taxon>
        <taxon>Bacillati</taxon>
        <taxon>Actinomycetota</taxon>
        <taxon>Actinomycetes</taxon>
        <taxon>Kitasatosporales</taxon>
        <taxon>Streptomycetaceae</taxon>
        <taxon>Streptomyces</taxon>
    </lineage>
</organism>
<dbReference type="PANTHER" id="PTHR43841">
    <property type="entry name" value="3-HYDROXYACYL-THIOESTER DEHYDRATASE HTDX-RELATED"/>
    <property type="match status" value="1"/>
</dbReference>
<gene>
    <name evidence="3" type="ORF">STSU_022535</name>
</gene>